<evidence type="ECO:0000313" key="2">
    <source>
        <dbReference type="Proteomes" id="UP001190700"/>
    </source>
</evidence>
<dbReference type="AlphaFoldDB" id="A0AAE0L276"/>
<name>A0AAE0L276_9CHLO</name>
<sequence length="177" mass="20455">MRKSPSVSNHFIKDSVGACQSSGNIGLGNRSRQFTQLSPLHRQPTSFHWGDLGVIPYRGIHNYKPPEHGILAKEHSRQAERDTSPLKNDRYIEHSRHQVYSMDQMRGKPILEWQRNEARRNSLTCHHADHVHNMVAQSPAVKTSWHKDVESKQFPRAHANGTLPKTVMYQYPRSYQL</sequence>
<keyword evidence="2" id="KW-1185">Reference proteome</keyword>
<evidence type="ECO:0000313" key="1">
    <source>
        <dbReference type="EMBL" id="KAK3269177.1"/>
    </source>
</evidence>
<comment type="caution">
    <text evidence="1">The sequence shown here is derived from an EMBL/GenBank/DDBJ whole genome shotgun (WGS) entry which is preliminary data.</text>
</comment>
<reference evidence="1 2" key="1">
    <citation type="journal article" date="2015" name="Genome Biol. Evol.">
        <title>Comparative Genomics of a Bacterivorous Green Alga Reveals Evolutionary Causalities and Consequences of Phago-Mixotrophic Mode of Nutrition.</title>
        <authorList>
            <person name="Burns J.A."/>
            <person name="Paasch A."/>
            <person name="Narechania A."/>
            <person name="Kim E."/>
        </authorList>
    </citation>
    <scope>NUCLEOTIDE SEQUENCE [LARGE SCALE GENOMIC DNA]</scope>
    <source>
        <strain evidence="1 2">PLY_AMNH</strain>
    </source>
</reference>
<dbReference type="Proteomes" id="UP001190700">
    <property type="component" value="Unassembled WGS sequence"/>
</dbReference>
<dbReference type="EMBL" id="LGRX02011168">
    <property type="protein sequence ID" value="KAK3269177.1"/>
    <property type="molecule type" value="Genomic_DNA"/>
</dbReference>
<accession>A0AAE0L276</accession>
<proteinExistence type="predicted"/>
<organism evidence="1 2">
    <name type="scientific">Cymbomonas tetramitiformis</name>
    <dbReference type="NCBI Taxonomy" id="36881"/>
    <lineage>
        <taxon>Eukaryota</taxon>
        <taxon>Viridiplantae</taxon>
        <taxon>Chlorophyta</taxon>
        <taxon>Pyramimonadophyceae</taxon>
        <taxon>Pyramimonadales</taxon>
        <taxon>Pyramimonadaceae</taxon>
        <taxon>Cymbomonas</taxon>
    </lineage>
</organism>
<protein>
    <submittedName>
        <fullName evidence="1">Uncharacterized protein</fullName>
    </submittedName>
</protein>
<gene>
    <name evidence="1" type="ORF">CYMTET_22363</name>
</gene>